<evidence type="ECO:0000313" key="2">
    <source>
        <dbReference type="EMBL" id="EXC35501.1"/>
    </source>
</evidence>
<evidence type="ECO:0000256" key="1">
    <source>
        <dbReference type="SAM" id="MobiDB-lite"/>
    </source>
</evidence>
<feature type="compositionally biased region" description="Basic and acidic residues" evidence="1">
    <location>
        <begin position="125"/>
        <end position="139"/>
    </location>
</feature>
<sequence length="158" mass="17570">MKTSRRAVGVGERNITMKEIPKFAMNPYPCVFKEEIPKFGITKPCSFACKGQPYEIAKFVCESPKGANDASTVSQAQVILDSSSVQKQMRSWAKPLAHEGETNPEASGGTNGRDREGAAVLMTDLAKEGKKGNEEATRETRKRVRSRWLKEFVMAEQR</sequence>
<protein>
    <submittedName>
        <fullName evidence="2">Uncharacterized protein</fullName>
    </submittedName>
</protein>
<name>W9SKW2_9ROSA</name>
<proteinExistence type="predicted"/>
<reference evidence="3" key="1">
    <citation type="submission" date="2013-01" db="EMBL/GenBank/DDBJ databases">
        <title>Draft Genome Sequence of a Mulberry Tree, Morus notabilis C.K. Schneid.</title>
        <authorList>
            <person name="He N."/>
            <person name="Zhao S."/>
        </authorList>
    </citation>
    <scope>NUCLEOTIDE SEQUENCE</scope>
</reference>
<organism evidence="2 3">
    <name type="scientific">Morus notabilis</name>
    <dbReference type="NCBI Taxonomy" id="981085"/>
    <lineage>
        <taxon>Eukaryota</taxon>
        <taxon>Viridiplantae</taxon>
        <taxon>Streptophyta</taxon>
        <taxon>Embryophyta</taxon>
        <taxon>Tracheophyta</taxon>
        <taxon>Spermatophyta</taxon>
        <taxon>Magnoliopsida</taxon>
        <taxon>eudicotyledons</taxon>
        <taxon>Gunneridae</taxon>
        <taxon>Pentapetalae</taxon>
        <taxon>rosids</taxon>
        <taxon>fabids</taxon>
        <taxon>Rosales</taxon>
        <taxon>Moraceae</taxon>
        <taxon>Moreae</taxon>
        <taxon>Morus</taxon>
    </lineage>
</organism>
<accession>W9SKW2</accession>
<keyword evidence="3" id="KW-1185">Reference proteome</keyword>
<feature type="region of interest" description="Disordered" evidence="1">
    <location>
        <begin position="90"/>
        <end position="145"/>
    </location>
</feature>
<dbReference type="Proteomes" id="UP000030645">
    <property type="component" value="Unassembled WGS sequence"/>
</dbReference>
<dbReference type="EMBL" id="KE346359">
    <property type="protein sequence ID" value="EXC35501.1"/>
    <property type="molecule type" value="Genomic_DNA"/>
</dbReference>
<evidence type="ECO:0000313" key="3">
    <source>
        <dbReference type="Proteomes" id="UP000030645"/>
    </source>
</evidence>
<dbReference type="AlphaFoldDB" id="W9SKW2"/>
<gene>
    <name evidence="2" type="ORF">L484_026808</name>
</gene>